<dbReference type="EMBL" id="VLKU01000007">
    <property type="protein sequence ID" value="TWI33231.1"/>
    <property type="molecule type" value="Genomic_DNA"/>
</dbReference>
<reference evidence="1 2" key="1">
    <citation type="journal article" date="2015" name="Stand. Genomic Sci.">
        <title>Genomic Encyclopedia of Bacterial and Archaeal Type Strains, Phase III: the genomes of soil and plant-associated and newly described type strains.</title>
        <authorList>
            <person name="Whitman W.B."/>
            <person name="Woyke T."/>
            <person name="Klenk H.P."/>
            <person name="Zhou Y."/>
            <person name="Lilburn T.G."/>
            <person name="Beck B.J."/>
            <person name="De Vos P."/>
            <person name="Vandamme P."/>
            <person name="Eisen J.A."/>
            <person name="Garrity G."/>
            <person name="Hugenholtz P."/>
            <person name="Kyrpides N.C."/>
        </authorList>
    </citation>
    <scope>NUCLEOTIDE SEQUENCE [LARGE SCALE GENOMIC DNA]</scope>
    <source>
        <strain evidence="1 2">CGMCC 1.5364</strain>
    </source>
</reference>
<dbReference type="SUPFAM" id="SSF64518">
    <property type="entry name" value="Phase 1 flagellin"/>
    <property type="match status" value="1"/>
</dbReference>
<evidence type="ECO:0000313" key="2">
    <source>
        <dbReference type="Proteomes" id="UP000316225"/>
    </source>
</evidence>
<dbReference type="OrthoDB" id="7312911at2"/>
<keyword evidence="1" id="KW-0282">Flagellum</keyword>
<proteinExistence type="predicted"/>
<dbReference type="RefSeq" id="WP_145398181.1">
    <property type="nucleotide sequence ID" value="NZ_VLKU01000007.1"/>
</dbReference>
<keyword evidence="2" id="KW-1185">Reference proteome</keyword>
<comment type="caution">
    <text evidence="1">The sequence shown here is derived from an EMBL/GenBank/DDBJ whole genome shotgun (WGS) entry which is preliminary data.</text>
</comment>
<keyword evidence="1" id="KW-0969">Cilium</keyword>
<dbReference type="Gene3D" id="1.20.1330.10">
    <property type="entry name" value="f41 fragment of flagellin, N-terminal domain"/>
    <property type="match status" value="1"/>
</dbReference>
<dbReference type="AlphaFoldDB" id="A0A562NML2"/>
<accession>A0A562NML2</accession>
<sequence>MTIFSSIGDLSRSFQLRLANATMKSRLDVLTQEVSSGIKSDIPKAVGGDLRYLQQIEGRLQTLTAYKQSINEASARFSGMQDALETMQSLTGSLGTSLLSEAATGTADQLRIRAASGAENFSSMIGALNTEVAGQYLFSGSRIDTAPIPSAADMLSSIKALVQGLATPGDMIAAIDGWFDAPNGAGGFRDVIYAGNDDAQPKVALAAKSLVSSDLTASSQQFRSALKGMAIMAVASDPSFGFDTGALRNLFKSAGERLVEGNTEVILARSGVGMIEAAIAQAQTRNSAETSGLQIARLDLISADPYETASALKEAEAGLQNLYALTARLSKLTLTDYLR</sequence>
<evidence type="ECO:0000313" key="1">
    <source>
        <dbReference type="EMBL" id="TWI33231.1"/>
    </source>
</evidence>
<dbReference type="Proteomes" id="UP000316225">
    <property type="component" value="Unassembled WGS sequence"/>
</dbReference>
<name>A0A562NML2_9RHOB</name>
<organism evidence="1 2">
    <name type="scientific">Paracoccus sulfuroxidans</name>
    <dbReference type="NCBI Taxonomy" id="384678"/>
    <lineage>
        <taxon>Bacteria</taxon>
        <taxon>Pseudomonadati</taxon>
        <taxon>Pseudomonadota</taxon>
        <taxon>Alphaproteobacteria</taxon>
        <taxon>Rhodobacterales</taxon>
        <taxon>Paracoccaceae</taxon>
        <taxon>Paracoccus</taxon>
    </lineage>
</organism>
<keyword evidence="1" id="KW-0966">Cell projection</keyword>
<protein>
    <submittedName>
        <fullName evidence="1">Flagellar hook-associated protein 3 FlgL</fullName>
    </submittedName>
</protein>
<gene>
    <name evidence="1" type="ORF">IQ24_02372</name>
</gene>